<protein>
    <submittedName>
        <fullName evidence="2">Aldo/keto reductase</fullName>
        <ecNumber evidence="2">1.1.1.-</ecNumber>
    </submittedName>
</protein>
<keyword evidence="3" id="KW-1185">Reference proteome</keyword>
<organism evidence="2 3">
    <name type="scientific">Marinicella sediminis</name>
    <dbReference type="NCBI Taxonomy" id="1792834"/>
    <lineage>
        <taxon>Bacteria</taxon>
        <taxon>Pseudomonadati</taxon>
        <taxon>Pseudomonadota</taxon>
        <taxon>Gammaproteobacteria</taxon>
        <taxon>Lysobacterales</taxon>
        <taxon>Marinicellaceae</taxon>
        <taxon>Marinicella</taxon>
    </lineage>
</organism>
<dbReference type="SUPFAM" id="SSF51430">
    <property type="entry name" value="NAD(P)-linked oxidoreductase"/>
    <property type="match status" value="1"/>
</dbReference>
<dbReference type="InterPro" id="IPR036812">
    <property type="entry name" value="NAD(P)_OxRdtase_dom_sf"/>
</dbReference>
<keyword evidence="2" id="KW-0560">Oxidoreductase</keyword>
<name>A0ABV7J7K9_9GAMM</name>
<dbReference type="Proteomes" id="UP001595533">
    <property type="component" value="Unassembled WGS sequence"/>
</dbReference>
<proteinExistence type="predicted"/>
<reference evidence="3" key="1">
    <citation type="journal article" date="2019" name="Int. J. Syst. Evol. Microbiol.">
        <title>The Global Catalogue of Microorganisms (GCM) 10K type strain sequencing project: providing services to taxonomists for standard genome sequencing and annotation.</title>
        <authorList>
            <consortium name="The Broad Institute Genomics Platform"/>
            <consortium name="The Broad Institute Genome Sequencing Center for Infectious Disease"/>
            <person name="Wu L."/>
            <person name="Ma J."/>
        </authorList>
    </citation>
    <scope>NUCLEOTIDE SEQUENCE [LARGE SCALE GENOMIC DNA]</scope>
    <source>
        <strain evidence="3">KCTC 42953</strain>
    </source>
</reference>
<sequence length="320" mass="36271">MRYREFKRCNTKVSEIGFGTWGFDTQLWRDGNVHDFAKSLNIAVELGVNLVDTALVYGDGQAEQIIGKVIKSFQNRKELYVATKVSPMMPISIPSPHIHADEAFPKNHIRKATEQSLKNLGLECIFLQQLHAWTPRWLTEGEWLHTLLELKKEGKIQAIGVSLHDHDCISAVDLIKSGYVDSIQIQYNLFDQGLDRYIGDIAAKNGVAVLARSPLYAGALAGNYASNQQFKQGDWRSHFFENQHLTEVNQRIARIQHDFNLPPGALADFALNFAVSSPYLSSVLVGMRSPLRVYDTINIAQKPYMYDHVRAFCGRYDWLS</sequence>
<comment type="caution">
    <text evidence="2">The sequence shown here is derived from an EMBL/GenBank/DDBJ whole genome shotgun (WGS) entry which is preliminary data.</text>
</comment>
<evidence type="ECO:0000259" key="1">
    <source>
        <dbReference type="Pfam" id="PF00248"/>
    </source>
</evidence>
<evidence type="ECO:0000313" key="2">
    <source>
        <dbReference type="EMBL" id="MFC3194070.1"/>
    </source>
</evidence>
<dbReference type="PANTHER" id="PTHR43312:SF1">
    <property type="entry name" value="NADP-DEPENDENT OXIDOREDUCTASE DOMAIN-CONTAINING PROTEIN"/>
    <property type="match status" value="1"/>
</dbReference>
<dbReference type="EC" id="1.1.1.-" evidence="2"/>
<dbReference type="GO" id="GO:0016491">
    <property type="term" value="F:oxidoreductase activity"/>
    <property type="evidence" value="ECO:0007669"/>
    <property type="project" value="UniProtKB-KW"/>
</dbReference>
<evidence type="ECO:0000313" key="3">
    <source>
        <dbReference type="Proteomes" id="UP001595533"/>
    </source>
</evidence>
<gene>
    <name evidence="2" type="ORF">ACFODZ_07440</name>
</gene>
<dbReference type="PANTHER" id="PTHR43312">
    <property type="entry name" value="D-THREO-ALDOSE 1-DEHYDROGENASE"/>
    <property type="match status" value="1"/>
</dbReference>
<accession>A0ABV7J7K9</accession>
<dbReference type="EMBL" id="JBHRTS010000003">
    <property type="protein sequence ID" value="MFC3194070.1"/>
    <property type="molecule type" value="Genomic_DNA"/>
</dbReference>
<feature type="domain" description="NADP-dependent oxidoreductase" evidence="1">
    <location>
        <begin position="15"/>
        <end position="304"/>
    </location>
</feature>
<dbReference type="Gene3D" id="3.20.20.100">
    <property type="entry name" value="NADP-dependent oxidoreductase domain"/>
    <property type="match status" value="1"/>
</dbReference>
<dbReference type="RefSeq" id="WP_077412065.1">
    <property type="nucleotide sequence ID" value="NZ_JBHRTS010000003.1"/>
</dbReference>
<dbReference type="Pfam" id="PF00248">
    <property type="entry name" value="Aldo_ket_red"/>
    <property type="match status" value="1"/>
</dbReference>
<dbReference type="InterPro" id="IPR053135">
    <property type="entry name" value="AKR2_Oxidoreductase"/>
</dbReference>
<dbReference type="InterPro" id="IPR023210">
    <property type="entry name" value="NADP_OxRdtase_dom"/>
</dbReference>
<dbReference type="CDD" id="cd19086">
    <property type="entry name" value="AKR_AKR11C1"/>
    <property type="match status" value="1"/>
</dbReference>